<protein>
    <submittedName>
        <fullName evidence="1">Uncharacterized protein</fullName>
    </submittedName>
</protein>
<reference evidence="1" key="1">
    <citation type="submission" date="2022-08" db="EMBL/GenBank/DDBJ databases">
        <authorList>
            <consortium name="DOE Joint Genome Institute"/>
            <person name="Min B."/>
            <person name="Riley R."/>
            <person name="Sierra-Patev S."/>
            <person name="Naranjo-Ortiz M."/>
            <person name="Looney B."/>
            <person name="Konkel Z."/>
            <person name="Slot J.C."/>
            <person name="Sakamoto Y."/>
            <person name="Steenwyk J.L."/>
            <person name="Rokas A."/>
            <person name="Carro J."/>
            <person name="Camarero S."/>
            <person name="Ferreira P."/>
            <person name="Molpeceres G."/>
            <person name="Ruiz-Duenas F.J."/>
            <person name="Serrano A."/>
            <person name="Henrissat B."/>
            <person name="Drula E."/>
            <person name="Hughes K.W."/>
            <person name="Mata J.L."/>
            <person name="Ishikawa N.K."/>
            <person name="Vargas-Isla R."/>
            <person name="Ushijima S."/>
            <person name="Smith C.A."/>
            <person name="Ahrendt S."/>
            <person name="Andreopoulos W."/>
            <person name="He G."/>
            <person name="Labutti K."/>
            <person name="Lipzen A."/>
            <person name="Ng V."/>
            <person name="Sandor L."/>
            <person name="Barry K."/>
            <person name="Martinez A.T."/>
            <person name="Xiao Y."/>
            <person name="Gibbons J.G."/>
            <person name="Terashima K."/>
            <person name="Hibbett D.S."/>
            <person name="Grigoriev I.V."/>
        </authorList>
    </citation>
    <scope>NUCLEOTIDE SEQUENCE</scope>
    <source>
        <strain evidence="1">TFB10291</strain>
    </source>
</reference>
<accession>A0AA38L1W9</accession>
<dbReference type="EMBL" id="MU793665">
    <property type="protein sequence ID" value="KAJ3780727.1"/>
    <property type="molecule type" value="Genomic_DNA"/>
</dbReference>
<evidence type="ECO:0000313" key="2">
    <source>
        <dbReference type="Proteomes" id="UP001163798"/>
    </source>
</evidence>
<dbReference type="AlphaFoldDB" id="A0AA38L1W9"/>
<gene>
    <name evidence="1" type="ORF">GGU10DRAFT_368725</name>
</gene>
<comment type="caution">
    <text evidence="1">The sequence shown here is derived from an EMBL/GenBank/DDBJ whole genome shotgun (WGS) entry which is preliminary data.</text>
</comment>
<keyword evidence="2" id="KW-1185">Reference proteome</keyword>
<proteinExistence type="predicted"/>
<sequence length="79" mass="8961">MVFFLAGFLPPGPSCCFRHHYTIHNCTRTPLLTISTSTCMNSLLFLCSSSVLRVCFGLHALLNQILYTPTYCFHKLFNV</sequence>
<name>A0AA38L1W9_9AGAR</name>
<dbReference type="Proteomes" id="UP001163798">
    <property type="component" value="Unassembled WGS sequence"/>
</dbReference>
<organism evidence="1 2">
    <name type="scientific">Lentinula aff. detonsa</name>
    <dbReference type="NCBI Taxonomy" id="2804958"/>
    <lineage>
        <taxon>Eukaryota</taxon>
        <taxon>Fungi</taxon>
        <taxon>Dikarya</taxon>
        <taxon>Basidiomycota</taxon>
        <taxon>Agaricomycotina</taxon>
        <taxon>Agaricomycetes</taxon>
        <taxon>Agaricomycetidae</taxon>
        <taxon>Agaricales</taxon>
        <taxon>Marasmiineae</taxon>
        <taxon>Omphalotaceae</taxon>
        <taxon>Lentinula</taxon>
    </lineage>
</organism>
<evidence type="ECO:0000313" key="1">
    <source>
        <dbReference type="EMBL" id="KAJ3780727.1"/>
    </source>
</evidence>